<name>A0A7C3KDW9_9CYAN</name>
<organism evidence="10">
    <name type="scientific">Oscillatoriales cyanobacterium SpSt-418</name>
    <dbReference type="NCBI Taxonomy" id="2282169"/>
    <lineage>
        <taxon>Bacteria</taxon>
        <taxon>Bacillati</taxon>
        <taxon>Cyanobacteriota</taxon>
        <taxon>Cyanophyceae</taxon>
        <taxon>Oscillatoriophycideae</taxon>
        <taxon>Oscillatoriales</taxon>
    </lineage>
</organism>
<evidence type="ECO:0000256" key="7">
    <source>
        <dbReference type="SAM" id="Coils"/>
    </source>
</evidence>
<dbReference type="SUPFAM" id="SSF47384">
    <property type="entry name" value="Homodimeric domain of signal transducing histidine kinase"/>
    <property type="match status" value="1"/>
</dbReference>
<dbReference type="NCBIfam" id="NF006800">
    <property type="entry name" value="PRK09303.1"/>
    <property type="match status" value="1"/>
</dbReference>
<dbReference type="Gene3D" id="3.40.30.10">
    <property type="entry name" value="Glutaredoxin"/>
    <property type="match status" value="1"/>
</dbReference>
<dbReference type="InterPro" id="IPR004358">
    <property type="entry name" value="Sig_transdc_His_kin-like_C"/>
</dbReference>
<dbReference type="PANTHER" id="PTHR43711">
    <property type="entry name" value="TWO-COMPONENT HISTIDINE KINASE"/>
    <property type="match status" value="1"/>
</dbReference>
<evidence type="ECO:0000256" key="8">
    <source>
        <dbReference type="SAM" id="MobiDB-lite"/>
    </source>
</evidence>
<comment type="caution">
    <text evidence="10">The sequence shown here is derived from an EMBL/GenBank/DDBJ whole genome shotgun (WGS) entry which is preliminary data.</text>
</comment>
<dbReference type="InterPro" id="IPR050736">
    <property type="entry name" value="Sensor_HK_Regulatory"/>
</dbReference>
<dbReference type="PROSITE" id="PS50109">
    <property type="entry name" value="HIS_KIN"/>
    <property type="match status" value="1"/>
</dbReference>
<dbReference type="GO" id="GO:0000155">
    <property type="term" value="F:phosphorelay sensor kinase activity"/>
    <property type="evidence" value="ECO:0007669"/>
    <property type="project" value="InterPro"/>
</dbReference>
<evidence type="ECO:0000259" key="9">
    <source>
        <dbReference type="PROSITE" id="PS50109"/>
    </source>
</evidence>
<feature type="region of interest" description="Disordered" evidence="8">
    <location>
        <begin position="136"/>
        <end position="158"/>
    </location>
</feature>
<dbReference type="SMART" id="SM01248">
    <property type="entry name" value="KaiB"/>
    <property type="match status" value="1"/>
</dbReference>
<evidence type="ECO:0000256" key="5">
    <source>
        <dbReference type="ARBA" id="ARBA00022777"/>
    </source>
</evidence>
<protein>
    <recommendedName>
        <fullName evidence="2">histidine kinase</fullName>
        <ecNumber evidence="2">2.7.13.3</ecNumber>
    </recommendedName>
</protein>
<dbReference type="EC" id="2.7.13.3" evidence="2"/>
<comment type="catalytic activity">
    <reaction evidence="1">
        <text>ATP + protein L-histidine = ADP + protein N-phospho-L-histidine.</text>
        <dbReference type="EC" id="2.7.13.3"/>
    </reaction>
</comment>
<gene>
    <name evidence="10" type="ORF">ENR64_07945</name>
</gene>
<accession>A0A7C3KDW9</accession>
<dbReference type="CDD" id="cd00075">
    <property type="entry name" value="HATPase"/>
    <property type="match status" value="1"/>
</dbReference>
<keyword evidence="4" id="KW-0808">Transferase</keyword>
<dbReference type="InterPro" id="IPR011649">
    <property type="entry name" value="KaiB_domain"/>
</dbReference>
<evidence type="ECO:0000256" key="6">
    <source>
        <dbReference type="ARBA" id="ARBA00023012"/>
    </source>
</evidence>
<evidence type="ECO:0000256" key="1">
    <source>
        <dbReference type="ARBA" id="ARBA00000085"/>
    </source>
</evidence>
<dbReference type="CDD" id="cd00082">
    <property type="entry name" value="HisKA"/>
    <property type="match status" value="1"/>
</dbReference>
<sequence length="426" mass="48402">MSDDSFNHATTDQQDSPPVLQLLLFVNHYPSSQEQAKQVIACLNELGQGCAFNLDIVDVKEAPYLAEHYRVVGTPALIKTFPGEPRTLMGNNLIEELRHWWDLWQQSANRYNSDATAAETFRDVLDESGSFSKLDALSQTDDESVSHPTDTDNIKLPPKIRLNTNFPQSSLHGSAEIIQLRDRIFEIEKEKEALEKQLKSREQVIAVLAHDLRNPITALSLAIQTLEIGYDPQIGWNNRLDFRRIGELLTHAHTQIDKIENLITNILSGMQVQPERLDLRRLCLEVADSMGDRCKHKSLEFKRDIPSDLPYVMADPEKIRQVLINLLDNAIKYTPDGGRITLSALHRTTQEVEVRISDTGPGIPETDQRRIFEDRVRLDRDSHQDGYGIGLALCRRIIEAHRSRIGVDSTLEQGSSFYFNLHVVKP</sequence>
<dbReference type="InterPro" id="IPR036249">
    <property type="entry name" value="Thioredoxin-like_sf"/>
</dbReference>
<dbReference type="Gene3D" id="1.10.287.130">
    <property type="match status" value="1"/>
</dbReference>
<evidence type="ECO:0000256" key="3">
    <source>
        <dbReference type="ARBA" id="ARBA00022553"/>
    </source>
</evidence>
<feature type="coiled-coil region" evidence="7">
    <location>
        <begin position="177"/>
        <end position="204"/>
    </location>
</feature>
<dbReference type="InterPro" id="IPR003594">
    <property type="entry name" value="HATPase_dom"/>
</dbReference>
<keyword evidence="6" id="KW-0902">Two-component regulatory system</keyword>
<keyword evidence="7" id="KW-0175">Coiled coil</keyword>
<dbReference type="GO" id="GO:0048511">
    <property type="term" value="P:rhythmic process"/>
    <property type="evidence" value="ECO:0007669"/>
    <property type="project" value="InterPro"/>
</dbReference>
<feature type="domain" description="Histidine kinase" evidence="9">
    <location>
        <begin position="207"/>
        <end position="425"/>
    </location>
</feature>
<dbReference type="SUPFAM" id="SSF52833">
    <property type="entry name" value="Thioredoxin-like"/>
    <property type="match status" value="1"/>
</dbReference>
<dbReference type="Pfam" id="PF07689">
    <property type="entry name" value="KaiB"/>
    <property type="match status" value="1"/>
</dbReference>
<dbReference type="InterPro" id="IPR005467">
    <property type="entry name" value="His_kinase_dom"/>
</dbReference>
<dbReference type="FunFam" id="3.30.565.10:FF:000006">
    <property type="entry name" value="Sensor histidine kinase WalK"/>
    <property type="match status" value="1"/>
</dbReference>
<dbReference type="InterPro" id="IPR036097">
    <property type="entry name" value="HisK_dim/P_sf"/>
</dbReference>
<dbReference type="Pfam" id="PF00512">
    <property type="entry name" value="HisKA"/>
    <property type="match status" value="1"/>
</dbReference>
<keyword evidence="5 10" id="KW-0418">Kinase</keyword>
<dbReference type="EMBL" id="DSRU01000104">
    <property type="protein sequence ID" value="HFM97688.1"/>
    <property type="molecule type" value="Genomic_DNA"/>
</dbReference>
<dbReference type="SMART" id="SM00388">
    <property type="entry name" value="HisKA"/>
    <property type="match status" value="1"/>
</dbReference>
<reference evidence="10" key="1">
    <citation type="journal article" date="2020" name="mSystems">
        <title>Genome- and Community-Level Interaction Insights into Carbon Utilization and Element Cycling Functions of Hydrothermarchaeota in Hydrothermal Sediment.</title>
        <authorList>
            <person name="Zhou Z."/>
            <person name="Liu Y."/>
            <person name="Xu W."/>
            <person name="Pan J."/>
            <person name="Luo Z.H."/>
            <person name="Li M."/>
        </authorList>
    </citation>
    <scope>NUCLEOTIDE SEQUENCE [LARGE SCALE GENOMIC DNA]</scope>
    <source>
        <strain evidence="10">SpSt-418</strain>
    </source>
</reference>
<dbReference type="InterPro" id="IPR036890">
    <property type="entry name" value="HATPase_C_sf"/>
</dbReference>
<dbReference type="AlphaFoldDB" id="A0A7C3KDW9"/>
<proteinExistence type="predicted"/>
<evidence type="ECO:0000256" key="4">
    <source>
        <dbReference type="ARBA" id="ARBA00022679"/>
    </source>
</evidence>
<evidence type="ECO:0000313" key="10">
    <source>
        <dbReference type="EMBL" id="HFM97688.1"/>
    </source>
</evidence>
<dbReference type="SUPFAM" id="SSF55874">
    <property type="entry name" value="ATPase domain of HSP90 chaperone/DNA topoisomerase II/histidine kinase"/>
    <property type="match status" value="1"/>
</dbReference>
<dbReference type="SMART" id="SM00387">
    <property type="entry name" value="HATPase_c"/>
    <property type="match status" value="1"/>
</dbReference>
<dbReference type="Gene3D" id="3.30.565.10">
    <property type="entry name" value="Histidine kinase-like ATPase, C-terminal domain"/>
    <property type="match status" value="1"/>
</dbReference>
<dbReference type="Pfam" id="PF02518">
    <property type="entry name" value="HATPase_c"/>
    <property type="match status" value="1"/>
</dbReference>
<dbReference type="InterPro" id="IPR003661">
    <property type="entry name" value="HisK_dim/P_dom"/>
</dbReference>
<dbReference type="PRINTS" id="PR00344">
    <property type="entry name" value="BCTRLSENSOR"/>
</dbReference>
<dbReference type="PANTHER" id="PTHR43711:SF26">
    <property type="entry name" value="SENSOR HISTIDINE KINASE RCSC"/>
    <property type="match status" value="1"/>
</dbReference>
<keyword evidence="3" id="KW-0597">Phosphoprotein</keyword>
<evidence type="ECO:0000256" key="2">
    <source>
        <dbReference type="ARBA" id="ARBA00012438"/>
    </source>
</evidence>